<sequence length="670" mass="66920">MQESTQFFWVKQAITATILAAKIILIFNTATNKTRTETSYYPLPAGHTLPPTNVAGAHVTTIYVNTFAGDPKKEVVLAYPTDLGVENPIYSWKGTLPTVDAMGKAVCSTAKSPVTIPYQATLTPSFKPGTKDKEDPFGYIYSLDAPVCFMPANPDINPNDAAPKLCEKAAVCGAHAESTALYLTETSSSVESVAEATNKPGSTPKPKTPDSTPSPNTPAPKPNTPSPKPSTPAPKPDTPVPAPAPSSPTPVPSTPAPVPAQNTPDPTQKNTSPDAAAGIGALLNPGSQPTPAQAGSTQPVTQQPTVGAVKASNQPAGSPVAKASDSPSPSPAAVIIVGSSSIVANPDSVFVIGGQSLSAGGAVVVSGTSIALGSAGQVAVVGGVIQQVQTVPVAPHIPTAQASVISVGGQPITANSNSAFIIAGQTVVPGSAVVIAGTTISVLPSGVGAVVNGATQTFQAGPQPSLSLVLTLGSQTYAANLQSAYVIAGQTLSAGKTVIVSGTTLAMASSGGVAIINGVTQTIASSPIAAVFTINGQTFTASPQSSYIISEQTLTLSHPITIEIGSSATTFNLATDGTGQPVVVVNGKTSTLTSGGALTSTPSDSTTGELSSTSTNGIGDFIASGIGFSTAGSSSPTRTVTTAGVTRHSIEMSAVFLSSLMGIFGVMLLS</sequence>
<reference evidence="2 3" key="1">
    <citation type="submission" date="2019-04" db="EMBL/GenBank/DDBJ databases">
        <title>High contiguity whole genome sequence and gene annotation resource for two Venturia nashicola isolates.</title>
        <authorList>
            <person name="Prokchorchik M."/>
            <person name="Won K."/>
            <person name="Lee Y."/>
            <person name="Choi E.D."/>
            <person name="Segonzac C."/>
            <person name="Sohn K.H."/>
        </authorList>
    </citation>
    <scope>NUCLEOTIDE SEQUENCE [LARGE SCALE GENOMIC DNA]</scope>
    <source>
        <strain evidence="2 3">PRI2</strain>
    </source>
</reference>
<accession>A0A4Z1P1A1</accession>
<proteinExistence type="predicted"/>
<feature type="compositionally biased region" description="Pro residues" evidence="1">
    <location>
        <begin position="215"/>
        <end position="258"/>
    </location>
</feature>
<keyword evidence="3" id="KW-1185">Reference proteome</keyword>
<gene>
    <name evidence="2" type="ORF">E6O75_ATG05773</name>
</gene>
<dbReference type="PRINTS" id="PR01217">
    <property type="entry name" value="PRICHEXTENSN"/>
</dbReference>
<protein>
    <submittedName>
        <fullName evidence="2">Uncharacterized protein</fullName>
    </submittedName>
</protein>
<comment type="caution">
    <text evidence="2">The sequence shown here is derived from an EMBL/GenBank/DDBJ whole genome shotgun (WGS) entry which is preliminary data.</text>
</comment>
<feature type="compositionally biased region" description="Low complexity" evidence="1">
    <location>
        <begin position="318"/>
        <end position="330"/>
    </location>
</feature>
<dbReference type="AlphaFoldDB" id="A0A4Z1P1A1"/>
<feature type="compositionally biased region" description="Polar residues" evidence="1">
    <location>
        <begin position="261"/>
        <end position="273"/>
    </location>
</feature>
<evidence type="ECO:0000313" key="2">
    <source>
        <dbReference type="EMBL" id="TID21008.1"/>
    </source>
</evidence>
<dbReference type="EMBL" id="SNSC02000010">
    <property type="protein sequence ID" value="TID21008.1"/>
    <property type="molecule type" value="Genomic_DNA"/>
</dbReference>
<dbReference type="STRING" id="86259.A0A4Z1P1A1"/>
<feature type="region of interest" description="Disordered" evidence="1">
    <location>
        <begin position="191"/>
        <end position="330"/>
    </location>
</feature>
<name>A0A4Z1P1A1_9PEZI</name>
<evidence type="ECO:0000313" key="3">
    <source>
        <dbReference type="Proteomes" id="UP000298493"/>
    </source>
</evidence>
<organism evidence="2 3">
    <name type="scientific">Venturia nashicola</name>
    <dbReference type="NCBI Taxonomy" id="86259"/>
    <lineage>
        <taxon>Eukaryota</taxon>
        <taxon>Fungi</taxon>
        <taxon>Dikarya</taxon>
        <taxon>Ascomycota</taxon>
        <taxon>Pezizomycotina</taxon>
        <taxon>Dothideomycetes</taxon>
        <taxon>Pleosporomycetidae</taxon>
        <taxon>Venturiales</taxon>
        <taxon>Venturiaceae</taxon>
        <taxon>Venturia</taxon>
    </lineage>
</organism>
<feature type="compositionally biased region" description="Polar residues" evidence="1">
    <location>
        <begin position="285"/>
        <end position="316"/>
    </location>
</feature>
<dbReference type="Proteomes" id="UP000298493">
    <property type="component" value="Unassembled WGS sequence"/>
</dbReference>
<evidence type="ECO:0000256" key="1">
    <source>
        <dbReference type="SAM" id="MobiDB-lite"/>
    </source>
</evidence>
<feature type="compositionally biased region" description="Low complexity" evidence="1">
    <location>
        <begin position="191"/>
        <end position="214"/>
    </location>
</feature>